<name>A0A5C6VNI2_9FLAO</name>
<dbReference type="PRINTS" id="PR01041">
    <property type="entry name" value="TRNASYNTHMET"/>
</dbReference>
<dbReference type="PANTHER" id="PTHR45765">
    <property type="entry name" value="METHIONINE--TRNA LIGASE"/>
    <property type="match status" value="1"/>
</dbReference>
<dbReference type="GO" id="GO:0000049">
    <property type="term" value="F:tRNA binding"/>
    <property type="evidence" value="ECO:0007669"/>
    <property type="project" value="UniProtKB-UniRule"/>
</dbReference>
<evidence type="ECO:0000256" key="8">
    <source>
        <dbReference type="ARBA" id="ARBA00022723"/>
    </source>
</evidence>
<feature type="short sequence motif" description="'KMSKS' region" evidence="16">
    <location>
        <begin position="377"/>
        <end position="381"/>
    </location>
</feature>
<dbReference type="InterPro" id="IPR002547">
    <property type="entry name" value="tRNA-bd_dom"/>
</dbReference>
<dbReference type="GO" id="GO:0004825">
    <property type="term" value="F:methionine-tRNA ligase activity"/>
    <property type="evidence" value="ECO:0007669"/>
    <property type="project" value="UniProtKB-UniRule"/>
</dbReference>
<feature type="binding site" evidence="16">
    <location>
        <position position="180"/>
    </location>
    <ligand>
        <name>Zn(2+)</name>
        <dbReference type="ChEBI" id="CHEBI:29105"/>
    </ligand>
</feature>
<dbReference type="Gene3D" id="2.20.28.20">
    <property type="entry name" value="Methionyl-tRNA synthetase, Zn-domain"/>
    <property type="match status" value="1"/>
</dbReference>
<comment type="catalytic activity">
    <reaction evidence="15 16">
        <text>tRNA(Met) + L-methionine + ATP = L-methionyl-tRNA(Met) + AMP + diphosphate</text>
        <dbReference type="Rhea" id="RHEA:13481"/>
        <dbReference type="Rhea" id="RHEA-COMP:9667"/>
        <dbReference type="Rhea" id="RHEA-COMP:9698"/>
        <dbReference type="ChEBI" id="CHEBI:30616"/>
        <dbReference type="ChEBI" id="CHEBI:33019"/>
        <dbReference type="ChEBI" id="CHEBI:57844"/>
        <dbReference type="ChEBI" id="CHEBI:78442"/>
        <dbReference type="ChEBI" id="CHEBI:78530"/>
        <dbReference type="ChEBI" id="CHEBI:456215"/>
        <dbReference type="EC" id="6.1.1.10"/>
    </reaction>
</comment>
<feature type="domain" description="TRNA-binding" evidence="17">
    <location>
        <begin position="620"/>
        <end position="721"/>
    </location>
</feature>
<dbReference type="SUPFAM" id="SSF50249">
    <property type="entry name" value="Nucleic acid-binding proteins"/>
    <property type="match status" value="1"/>
</dbReference>
<dbReference type="NCBIfam" id="NF001100">
    <property type="entry name" value="PRK00133.1"/>
    <property type="match status" value="1"/>
</dbReference>
<feature type="binding site" evidence="16">
    <location>
        <position position="196"/>
    </location>
    <ligand>
        <name>Zn(2+)</name>
        <dbReference type="ChEBI" id="CHEBI:29105"/>
    </ligand>
</feature>
<dbReference type="InterPro" id="IPR012340">
    <property type="entry name" value="NA-bd_OB-fold"/>
</dbReference>
<evidence type="ECO:0000256" key="16">
    <source>
        <dbReference type="HAMAP-Rule" id="MF_00098"/>
    </source>
</evidence>
<dbReference type="InterPro" id="IPR001412">
    <property type="entry name" value="aa-tRNA-synth_I_CS"/>
</dbReference>
<feature type="binding site" evidence="16">
    <location>
        <position position="193"/>
    </location>
    <ligand>
        <name>Zn(2+)</name>
        <dbReference type="ChEBI" id="CHEBI:29105"/>
    </ligand>
</feature>
<dbReference type="GO" id="GO:0006431">
    <property type="term" value="P:methionyl-tRNA aminoacylation"/>
    <property type="evidence" value="ECO:0007669"/>
    <property type="project" value="UniProtKB-UniRule"/>
</dbReference>
<keyword evidence="9 16" id="KW-0547">Nucleotide-binding</keyword>
<protein>
    <recommendedName>
        <fullName evidence="16">Methionine--tRNA ligase</fullName>
        <ecNumber evidence="16">6.1.1.10</ecNumber>
    </recommendedName>
    <alternativeName>
        <fullName evidence="16">Methionyl-tRNA synthetase</fullName>
        <shortName evidence="16">MetRS</shortName>
    </alternativeName>
</protein>
<comment type="caution">
    <text evidence="18">The sequence shown here is derived from an EMBL/GenBank/DDBJ whole genome shotgun (WGS) entry which is preliminary data.</text>
</comment>
<keyword evidence="19" id="KW-1185">Reference proteome</keyword>
<evidence type="ECO:0000256" key="12">
    <source>
        <dbReference type="ARBA" id="ARBA00022884"/>
    </source>
</evidence>
<dbReference type="NCBIfam" id="TIGR00399">
    <property type="entry name" value="metG_C_term"/>
    <property type="match status" value="1"/>
</dbReference>
<dbReference type="GO" id="GO:0005829">
    <property type="term" value="C:cytosol"/>
    <property type="evidence" value="ECO:0007669"/>
    <property type="project" value="TreeGrafter"/>
</dbReference>
<dbReference type="InterPro" id="IPR029038">
    <property type="entry name" value="MetRS_Zn"/>
</dbReference>
<dbReference type="EC" id="6.1.1.10" evidence="16"/>
<keyword evidence="14 16" id="KW-0030">Aminoacyl-tRNA synthetase</keyword>
<dbReference type="Gene3D" id="3.40.50.620">
    <property type="entry name" value="HUPs"/>
    <property type="match status" value="1"/>
</dbReference>
<evidence type="ECO:0000256" key="5">
    <source>
        <dbReference type="ARBA" id="ARBA00022490"/>
    </source>
</evidence>
<dbReference type="Gene3D" id="1.10.730.10">
    <property type="entry name" value="Isoleucyl-tRNA Synthetase, Domain 1"/>
    <property type="match status" value="1"/>
</dbReference>
<keyword evidence="6 16" id="KW-0820">tRNA-binding</keyword>
<evidence type="ECO:0000256" key="3">
    <source>
        <dbReference type="ARBA" id="ARBA00008258"/>
    </source>
</evidence>
<evidence type="ECO:0000256" key="4">
    <source>
        <dbReference type="ARBA" id="ARBA00011738"/>
    </source>
</evidence>
<evidence type="ECO:0000256" key="10">
    <source>
        <dbReference type="ARBA" id="ARBA00022833"/>
    </source>
</evidence>
<evidence type="ECO:0000256" key="14">
    <source>
        <dbReference type="ARBA" id="ARBA00023146"/>
    </source>
</evidence>
<keyword evidence="7 16" id="KW-0436">Ligase</keyword>
<comment type="similarity">
    <text evidence="3 16">Belongs to the class-I aminoacyl-tRNA synthetase family. MetG type 1 subfamily.</text>
</comment>
<dbReference type="CDD" id="cd00814">
    <property type="entry name" value="MetRS_core"/>
    <property type="match status" value="1"/>
</dbReference>
<evidence type="ECO:0000313" key="18">
    <source>
        <dbReference type="EMBL" id="TXC85095.1"/>
    </source>
</evidence>
<feature type="binding site" evidence="16">
    <location>
        <position position="380"/>
    </location>
    <ligand>
        <name>ATP</name>
        <dbReference type="ChEBI" id="CHEBI:30616"/>
    </ligand>
</feature>
<keyword evidence="10 16" id="KW-0862">Zinc</keyword>
<dbReference type="InterPro" id="IPR023458">
    <property type="entry name" value="Met-tRNA_ligase_1"/>
</dbReference>
<dbReference type="Pfam" id="PF01588">
    <property type="entry name" value="tRNA_bind"/>
    <property type="match status" value="1"/>
</dbReference>
<evidence type="ECO:0000256" key="1">
    <source>
        <dbReference type="ARBA" id="ARBA00003314"/>
    </source>
</evidence>
<keyword evidence="8 16" id="KW-0479">Metal-binding</keyword>
<keyword evidence="5 16" id="KW-0963">Cytoplasm</keyword>
<dbReference type="PANTHER" id="PTHR45765:SF1">
    <property type="entry name" value="METHIONINE--TRNA LIGASE, CYTOPLASMIC"/>
    <property type="match status" value="1"/>
</dbReference>
<dbReference type="GO" id="GO:0046872">
    <property type="term" value="F:metal ion binding"/>
    <property type="evidence" value="ECO:0007669"/>
    <property type="project" value="UniProtKB-KW"/>
</dbReference>
<accession>A0A5C6VNI2</accession>
<dbReference type="FunFam" id="2.40.50.140:FF:000042">
    <property type="entry name" value="Methionine--tRNA ligase"/>
    <property type="match status" value="1"/>
</dbReference>
<dbReference type="GO" id="GO:0005524">
    <property type="term" value="F:ATP binding"/>
    <property type="evidence" value="ECO:0007669"/>
    <property type="project" value="UniProtKB-UniRule"/>
</dbReference>
<organism evidence="18 19">
    <name type="scientific">Luteibaculum oceani</name>
    <dbReference type="NCBI Taxonomy" id="1294296"/>
    <lineage>
        <taxon>Bacteria</taxon>
        <taxon>Pseudomonadati</taxon>
        <taxon>Bacteroidota</taxon>
        <taxon>Flavobacteriia</taxon>
        <taxon>Flavobacteriales</taxon>
        <taxon>Luteibaculaceae</taxon>
        <taxon>Luteibaculum</taxon>
    </lineage>
</organism>
<dbReference type="Pfam" id="PF19303">
    <property type="entry name" value="Anticodon_3"/>
    <property type="match status" value="1"/>
</dbReference>
<reference evidence="18 19" key="1">
    <citation type="submission" date="2019-08" db="EMBL/GenBank/DDBJ databases">
        <title>Genome of Luteibaculum oceani JCM 18817.</title>
        <authorList>
            <person name="Bowman J.P."/>
        </authorList>
    </citation>
    <scope>NUCLEOTIDE SEQUENCE [LARGE SCALE GENOMIC DNA]</scope>
    <source>
        <strain evidence="18 19">JCM 18817</strain>
    </source>
</reference>
<dbReference type="FunFam" id="2.20.28.20:FF:000001">
    <property type="entry name" value="Methionine--tRNA ligase"/>
    <property type="match status" value="1"/>
</dbReference>
<evidence type="ECO:0000256" key="13">
    <source>
        <dbReference type="ARBA" id="ARBA00022917"/>
    </source>
</evidence>
<dbReference type="EMBL" id="VORB01000001">
    <property type="protein sequence ID" value="TXC85095.1"/>
    <property type="molecule type" value="Genomic_DNA"/>
</dbReference>
<proteinExistence type="inferred from homology"/>
<dbReference type="Proteomes" id="UP000321168">
    <property type="component" value="Unassembled WGS sequence"/>
</dbReference>
<evidence type="ECO:0000256" key="11">
    <source>
        <dbReference type="ARBA" id="ARBA00022840"/>
    </source>
</evidence>
<evidence type="ECO:0000256" key="7">
    <source>
        <dbReference type="ARBA" id="ARBA00022598"/>
    </source>
</evidence>
<comment type="subcellular location">
    <subcellularLocation>
        <location evidence="2 16">Cytoplasm</location>
    </subcellularLocation>
</comment>
<dbReference type="HAMAP" id="MF_00098">
    <property type="entry name" value="Met_tRNA_synth_type1"/>
    <property type="match status" value="1"/>
</dbReference>
<keyword evidence="12 16" id="KW-0694">RNA-binding</keyword>
<dbReference type="InterPro" id="IPR014758">
    <property type="entry name" value="Met-tRNA_synth"/>
</dbReference>
<comment type="cofactor">
    <cofactor evidence="16">
        <name>Zn(2+)</name>
        <dbReference type="ChEBI" id="CHEBI:29105"/>
    </cofactor>
    <text evidence="16">Binds 1 zinc ion per subunit.</text>
</comment>
<comment type="function">
    <text evidence="1 16">Is required not only for elongation of protein synthesis but also for the initiation of all mRNA translation through initiator tRNA(fMet) aminoacylation.</text>
</comment>
<dbReference type="InterPro" id="IPR014729">
    <property type="entry name" value="Rossmann-like_a/b/a_fold"/>
</dbReference>
<dbReference type="PROSITE" id="PS50886">
    <property type="entry name" value="TRBD"/>
    <property type="match status" value="1"/>
</dbReference>
<evidence type="ECO:0000259" key="17">
    <source>
        <dbReference type="PROSITE" id="PS50886"/>
    </source>
</evidence>
<dbReference type="InterPro" id="IPR009080">
    <property type="entry name" value="tRNAsynth_Ia_anticodon-bd"/>
</dbReference>
<dbReference type="InterPro" id="IPR041872">
    <property type="entry name" value="Anticodon_Met"/>
</dbReference>
<keyword evidence="11 16" id="KW-0067">ATP-binding</keyword>
<feature type="binding site" evidence="16">
    <location>
        <position position="183"/>
    </location>
    <ligand>
        <name>Zn(2+)</name>
        <dbReference type="ChEBI" id="CHEBI:29105"/>
    </ligand>
</feature>
<dbReference type="CDD" id="cd02800">
    <property type="entry name" value="tRNA_bind_EcMetRS_like"/>
    <property type="match status" value="1"/>
</dbReference>
<dbReference type="NCBIfam" id="TIGR00398">
    <property type="entry name" value="metG"/>
    <property type="match status" value="1"/>
</dbReference>
<dbReference type="InterPro" id="IPR004495">
    <property type="entry name" value="Met-tRNA-synth_bsu_C"/>
</dbReference>
<dbReference type="AlphaFoldDB" id="A0A5C6VNI2"/>
<dbReference type="PROSITE" id="PS00178">
    <property type="entry name" value="AA_TRNA_LIGASE_I"/>
    <property type="match status" value="1"/>
</dbReference>
<comment type="subunit">
    <text evidence="4 16">Homodimer.</text>
</comment>
<dbReference type="InterPro" id="IPR033911">
    <property type="entry name" value="MetRS_core"/>
</dbReference>
<evidence type="ECO:0000256" key="2">
    <source>
        <dbReference type="ARBA" id="ARBA00004496"/>
    </source>
</evidence>
<dbReference type="InterPro" id="IPR015413">
    <property type="entry name" value="Methionyl/Leucyl_tRNA_Synth"/>
</dbReference>
<dbReference type="Pfam" id="PF09334">
    <property type="entry name" value="tRNA-synt_1g"/>
    <property type="match status" value="1"/>
</dbReference>
<gene>
    <name evidence="16 18" type="primary">metG</name>
    <name evidence="18" type="ORF">FRX97_00285</name>
</gene>
<dbReference type="SUPFAM" id="SSF57770">
    <property type="entry name" value="Methionyl-tRNA synthetase (MetRS), Zn-domain"/>
    <property type="match status" value="1"/>
</dbReference>
<evidence type="ECO:0000313" key="19">
    <source>
        <dbReference type="Proteomes" id="UP000321168"/>
    </source>
</evidence>
<sequence>MVGVWLIIISYFIYVNLNFLARCKWLPLPKFFHTLSKAKRYLVTAALPYANGPLHIGHIAGAYLPADIYVRFLKAQGKDVAFICGSDENGAAITLRAKKEKTTPKEIVDRYHGIIQKAFEDFGMSFDIYHRTSGDDHKEMAQEFFLELHKNQAFEEKKSEQYFDEKEGMFLADRYITGTCPKCSNEGAYGDQCEKCGSALSPDDLINPKSTISGATPVKKETSHWYLPMQQHEDWLRDWLVEGKLEGKETHNPSDWKNNVLGQCKSWIDGGLQSRAMTRDLDWGVPVPLENSEGKVLYVWLDAPIGYVTATKKWADQQKKDWKEYWKSEDSELIHFIGKDNIVFHCIIFPILLKLNKGFNLPANVPANEFLNLEGQKISTSRNWAVWLHEYLEDFPGKQDELRYVLCSIAPETKDSEFTWKDFQARVNNELVAVLGNFVNRALVLTHKYYEGEVPAPNTLNETDKEVLAEAKAIPARVEKALSEYKFREALQHAMSLARLGNKYLADEEPWKQIKTDQERVKTIMSIALEITAGLRGVLLPFLPNTVAKLDAMLNLEPATWRTLQSDIWIEAGHKINKAQLLFSKVEDADIDKQIEKLAQNNKANNQKVKPMKELTDFDTFQKMDLRMAEIKEAVKVPKSSKLFQLKVDIGSEERTVVSGIAKHFSPEDLVGKKVLMLANLAPRKIMGIESQGMLLFAEDDQEKLYTVEGNSDVMNGATVS</sequence>
<evidence type="ECO:0000256" key="6">
    <source>
        <dbReference type="ARBA" id="ARBA00022555"/>
    </source>
</evidence>
<dbReference type="SUPFAM" id="SSF52374">
    <property type="entry name" value="Nucleotidylyl transferase"/>
    <property type="match status" value="1"/>
</dbReference>
<dbReference type="CDD" id="cd07957">
    <property type="entry name" value="Anticodon_Ia_Met"/>
    <property type="match status" value="1"/>
</dbReference>
<dbReference type="OrthoDB" id="9810191at2"/>
<feature type="short sequence motif" description="'HIGH' region" evidence="16">
    <location>
        <begin position="48"/>
        <end position="58"/>
    </location>
</feature>
<keyword evidence="13 16" id="KW-0648">Protein biosynthesis</keyword>
<dbReference type="SUPFAM" id="SSF47323">
    <property type="entry name" value="Anticodon-binding domain of a subclass of class I aminoacyl-tRNA synthetases"/>
    <property type="match status" value="1"/>
</dbReference>
<evidence type="ECO:0000256" key="15">
    <source>
        <dbReference type="ARBA" id="ARBA00047364"/>
    </source>
</evidence>
<dbReference type="Gene3D" id="2.40.50.140">
    <property type="entry name" value="Nucleic acid-binding proteins"/>
    <property type="match status" value="1"/>
</dbReference>
<evidence type="ECO:0000256" key="9">
    <source>
        <dbReference type="ARBA" id="ARBA00022741"/>
    </source>
</evidence>